<gene>
    <name evidence="1" type="ORF">AB5J50_47105</name>
</gene>
<dbReference type="AlphaFoldDB" id="A0AB39SMM2"/>
<name>A0AB39SMM2_9ACTN</name>
<evidence type="ECO:0000313" key="1">
    <source>
        <dbReference type="EMBL" id="XDQ67822.1"/>
    </source>
</evidence>
<dbReference type="EMBL" id="CP163440">
    <property type="protein sequence ID" value="XDQ67822.1"/>
    <property type="molecule type" value="Genomic_DNA"/>
</dbReference>
<reference evidence="1" key="1">
    <citation type="submission" date="2024-07" db="EMBL/GenBank/DDBJ databases">
        <authorList>
            <person name="Yu S.T."/>
        </authorList>
    </citation>
    <scope>NUCLEOTIDE SEQUENCE</scope>
    <source>
        <strain evidence="1">R35</strain>
    </source>
</reference>
<dbReference type="RefSeq" id="WP_369264673.1">
    <property type="nucleotide sequence ID" value="NZ_CP163440.1"/>
</dbReference>
<sequence>MPSVSGLLEAREKRQGVSLLRLYCYAGDDRWPGQVPARRV</sequence>
<protein>
    <submittedName>
        <fullName evidence="1">Uncharacterized protein</fullName>
    </submittedName>
</protein>
<organism evidence="1">
    <name type="scientific">Streptomyces sp. R35</name>
    <dbReference type="NCBI Taxonomy" id="3238630"/>
    <lineage>
        <taxon>Bacteria</taxon>
        <taxon>Bacillati</taxon>
        <taxon>Actinomycetota</taxon>
        <taxon>Actinomycetes</taxon>
        <taxon>Kitasatosporales</taxon>
        <taxon>Streptomycetaceae</taxon>
        <taxon>Streptomyces</taxon>
    </lineage>
</organism>
<accession>A0AB39SMM2</accession>
<proteinExistence type="predicted"/>